<dbReference type="Proteomes" id="UP000183299">
    <property type="component" value="Unassembled WGS sequence"/>
</dbReference>
<dbReference type="Pfam" id="PF06791">
    <property type="entry name" value="TMP_2"/>
    <property type="match status" value="1"/>
</dbReference>
<accession>A0A1I3WY79</accession>
<dbReference type="STRING" id="576117.SAMN04488138_1344"/>
<reference evidence="3 4" key="1">
    <citation type="submission" date="2016-10" db="EMBL/GenBank/DDBJ databases">
        <authorList>
            <person name="de Groot N.N."/>
        </authorList>
    </citation>
    <scope>NUCLEOTIDE SEQUENCE [LARGE SCALE GENOMIC DNA]</scope>
    <source>
        <strain evidence="3 4">CGMCC 1.8891</strain>
    </source>
</reference>
<dbReference type="Pfam" id="PF09718">
    <property type="entry name" value="Tape_meas_lam_C"/>
    <property type="match status" value="1"/>
</dbReference>
<sequence>MADKKVSVRLAAVGGQKLKQELRDVGVTGKDALQQIGAGAPAASQGLDETALAAARAREQYEQMAAKAALSGRALTATASAQSDLVAQINRVTGVTPAIGQTTAEYLQQGQALDDLRAKYNPVFGVIRQYKQEVAEMRSAHLEGALSADELAAAISRSRKAALNSIAAYKNQSQAIAQMSRASRGSTLRMQQLFYQTNDIGVSLAGGMNPFLVMAQQGTQIAQIYGFGNGGVGGIFKDLFGMVSKMPGPLKLAAIAIGAGALAVKEMQNEINETSSVVVTFGDTALATWQVIRDGISNFLAPAISVIGPWFQSAWDMVVAGAKWTGNWLIRAIMQAAEHIKLVVNTIPLFFQSAFYVALSYVTSRIHDMVWVVSQGINGIAEALNSTFKTDLPTDVLTGTVDYLSEKSGDFFKAGQAAAESMADGFASTGDRMEEIANTDYLGNFFDQVKDRATENALKRIAEEAKKTGGSVKKAAEEAATGWDATLKSLNDYIEDARDIGKGVGDTLVAAFKSGEDAIGEFVRTGKLSFSSMITSFIADMAKLAARRYIFGPIADALMGGLTGGTGFLGSVGNFLSSALTPATSFAGGGYTGDGSRSGGLDGRGGFLAMMHPQERVIDEYRGQSGGGDKVFAPVINFNGVKDAQSFRKSRVQIATDFQRGLSMAARGN</sequence>
<evidence type="ECO:0000313" key="3">
    <source>
        <dbReference type="EMBL" id="SFK12333.1"/>
    </source>
</evidence>
<organism evidence="3 4">
    <name type="scientific">Celeribacter halophilus</name>
    <dbReference type="NCBI Taxonomy" id="576117"/>
    <lineage>
        <taxon>Bacteria</taxon>
        <taxon>Pseudomonadati</taxon>
        <taxon>Pseudomonadota</taxon>
        <taxon>Alphaproteobacteria</taxon>
        <taxon>Rhodobacterales</taxon>
        <taxon>Roseobacteraceae</taxon>
        <taxon>Celeribacter</taxon>
    </lineage>
</organism>
<dbReference type="RefSeq" id="WP_066598896.1">
    <property type="nucleotide sequence ID" value="NZ_FORY01000034.1"/>
</dbReference>
<dbReference type="InterPro" id="IPR006431">
    <property type="entry name" value="Phage_tape_meas_C"/>
</dbReference>
<feature type="domain" description="Bacteriophage tail tape measure N-terminal" evidence="1">
    <location>
        <begin position="179"/>
        <end position="288"/>
    </location>
</feature>
<evidence type="ECO:0000259" key="2">
    <source>
        <dbReference type="Pfam" id="PF09718"/>
    </source>
</evidence>
<evidence type="ECO:0000313" key="4">
    <source>
        <dbReference type="Proteomes" id="UP000183299"/>
    </source>
</evidence>
<feature type="domain" description="Bacteriophage tail tape measure C-terminal" evidence="2">
    <location>
        <begin position="488"/>
        <end position="555"/>
    </location>
</feature>
<proteinExistence type="predicted"/>
<keyword evidence="4" id="KW-1185">Reference proteome</keyword>
<gene>
    <name evidence="3" type="ORF">SAMN04488138_1344</name>
</gene>
<protein>
    <submittedName>
        <fullName evidence="3">Phage tail tape measure protein, lambda family</fullName>
    </submittedName>
</protein>
<dbReference type="EMBL" id="FORY01000034">
    <property type="protein sequence ID" value="SFK12333.1"/>
    <property type="molecule type" value="Genomic_DNA"/>
</dbReference>
<dbReference type="InterPro" id="IPR009628">
    <property type="entry name" value="Phage_tape_measure_N"/>
</dbReference>
<name>A0A1I3WY79_9RHOB</name>
<dbReference type="GeneID" id="98667024"/>
<evidence type="ECO:0000259" key="1">
    <source>
        <dbReference type="Pfam" id="PF06791"/>
    </source>
</evidence>
<dbReference type="AlphaFoldDB" id="A0A1I3WY79"/>
<dbReference type="OrthoDB" id="7311517at2"/>